<feature type="domain" description="Fido" evidence="1">
    <location>
        <begin position="366"/>
        <end position="501"/>
    </location>
</feature>
<dbReference type="PROSITE" id="PS51459">
    <property type="entry name" value="FIDO"/>
    <property type="match status" value="1"/>
</dbReference>
<accession>A0ABQ1RHU0</accession>
<dbReference type="Pfam" id="PF02661">
    <property type="entry name" value="Fic"/>
    <property type="match status" value="1"/>
</dbReference>
<protein>
    <recommendedName>
        <fullName evidence="1">Fido domain-containing protein</fullName>
    </recommendedName>
</protein>
<evidence type="ECO:0000313" key="3">
    <source>
        <dbReference type="Proteomes" id="UP000614272"/>
    </source>
</evidence>
<dbReference type="PANTHER" id="PTHR13504:SF38">
    <property type="entry name" value="FIDO DOMAIN-CONTAINING PROTEIN"/>
    <property type="match status" value="1"/>
</dbReference>
<evidence type="ECO:0000259" key="1">
    <source>
        <dbReference type="PROSITE" id="PS51459"/>
    </source>
</evidence>
<proteinExistence type="predicted"/>
<name>A0ABQ1RHU0_9ALTE</name>
<dbReference type="InterPro" id="IPR036597">
    <property type="entry name" value="Fido-like_dom_sf"/>
</dbReference>
<dbReference type="InterPro" id="IPR003812">
    <property type="entry name" value="Fido"/>
</dbReference>
<dbReference type="SUPFAM" id="SSF140931">
    <property type="entry name" value="Fic-like"/>
    <property type="match status" value="1"/>
</dbReference>
<comment type="caution">
    <text evidence="2">The sequence shown here is derived from an EMBL/GenBank/DDBJ whole genome shotgun (WGS) entry which is preliminary data.</text>
</comment>
<dbReference type="RefSeq" id="WP_099035535.1">
    <property type="nucleotide sequence ID" value="NZ_BMGJ01000012.1"/>
</dbReference>
<dbReference type="InterPro" id="IPR040198">
    <property type="entry name" value="Fido_containing"/>
</dbReference>
<gene>
    <name evidence="2" type="ORF">GCM10011357_27580</name>
</gene>
<organism evidence="2 3">
    <name type="scientific">Lacimicrobium alkaliphilum</name>
    <dbReference type="NCBI Taxonomy" id="1526571"/>
    <lineage>
        <taxon>Bacteria</taxon>
        <taxon>Pseudomonadati</taxon>
        <taxon>Pseudomonadota</taxon>
        <taxon>Gammaproteobacteria</taxon>
        <taxon>Alteromonadales</taxon>
        <taxon>Alteromonadaceae</taxon>
        <taxon>Lacimicrobium</taxon>
    </lineage>
</organism>
<dbReference type="Gene3D" id="1.10.3290.10">
    <property type="entry name" value="Fido-like domain"/>
    <property type="match status" value="1"/>
</dbReference>
<evidence type="ECO:0000313" key="2">
    <source>
        <dbReference type="EMBL" id="GGD70976.1"/>
    </source>
</evidence>
<reference evidence="3" key="1">
    <citation type="journal article" date="2019" name="Int. J. Syst. Evol. Microbiol.">
        <title>The Global Catalogue of Microorganisms (GCM) 10K type strain sequencing project: providing services to taxonomists for standard genome sequencing and annotation.</title>
        <authorList>
            <consortium name="The Broad Institute Genomics Platform"/>
            <consortium name="The Broad Institute Genome Sequencing Center for Infectious Disease"/>
            <person name="Wu L."/>
            <person name="Ma J."/>
        </authorList>
    </citation>
    <scope>NUCLEOTIDE SEQUENCE [LARGE SCALE GENOMIC DNA]</scope>
    <source>
        <strain evidence="3">CGMCC 1.12923</strain>
    </source>
</reference>
<keyword evidence="3" id="KW-1185">Reference proteome</keyword>
<dbReference type="PANTHER" id="PTHR13504">
    <property type="entry name" value="FIDO DOMAIN-CONTAINING PROTEIN DDB_G0283145"/>
    <property type="match status" value="1"/>
</dbReference>
<dbReference type="EMBL" id="BMGJ01000012">
    <property type="protein sequence ID" value="GGD70976.1"/>
    <property type="molecule type" value="Genomic_DNA"/>
</dbReference>
<dbReference type="Proteomes" id="UP000614272">
    <property type="component" value="Unassembled WGS sequence"/>
</dbReference>
<sequence>MPEVSEKLANSLAALMSLQNNGVVAVKSDMLERADRERLIKNGFIKEVLRGWYIPSSPSETSGDSTSWYASFWDFCSAYLDERLDRNWCLSPEQSAQIHIGDRTVPVQLLVRSPKGRNKPTELIHGTSVLDIKQDLPPNDYLTEVDGIRVYTVGASLAFCAKRSFITQPMLMRTLLSVVKDASEVLEVLLAENKIASASRLAGAFRSIGRDVIADSIVKGMDVIEAKIVETNPFEDGLQVDFGRRELSPYVNRMRLMWSALREDIIKHFPAPSEQQVDIAEYLNDVDDIFVTDAYHSLSIEGYRVTPDLIEYVRSGQWNPEHSKESQKHLDAMAAKGYWDAFQKVKEAVAKVLDGANPGEVLERVQADWYFALFGQSVAAGILEAKALAGYRTSPVYIRRSMHTPPNKDAVRDMMPVFYDLIMEEEHPAVRLVLGHFIFVYIHPYMDGNGRMGRFIMNLMAAAGAYPWIVVPVERREEYMEALESASVGGDIVPFTRFIGSLIR</sequence>